<gene>
    <name evidence="3" type="ORF">Atai01_81380</name>
</gene>
<feature type="region of interest" description="Disordered" evidence="1">
    <location>
        <begin position="112"/>
        <end position="134"/>
    </location>
</feature>
<dbReference type="CDD" id="cd02933">
    <property type="entry name" value="OYE_like_FMN"/>
    <property type="match status" value="1"/>
</dbReference>
<dbReference type="SUPFAM" id="SSF51395">
    <property type="entry name" value="FMN-linked oxidoreductases"/>
    <property type="match status" value="1"/>
</dbReference>
<comment type="caution">
    <text evidence="3">The sequence shown here is derived from an EMBL/GenBank/DDBJ whole genome shotgun (WGS) entry which is preliminary data.</text>
</comment>
<evidence type="ECO:0000313" key="4">
    <source>
        <dbReference type="Proteomes" id="UP001165136"/>
    </source>
</evidence>
<dbReference type="InterPro" id="IPR045247">
    <property type="entry name" value="Oye-like"/>
</dbReference>
<dbReference type="Gene3D" id="3.20.20.70">
    <property type="entry name" value="Aldolase class I"/>
    <property type="match status" value="1"/>
</dbReference>
<dbReference type="Pfam" id="PF00724">
    <property type="entry name" value="Oxidored_FMN"/>
    <property type="match status" value="1"/>
</dbReference>
<dbReference type="GO" id="GO:0005829">
    <property type="term" value="C:cytosol"/>
    <property type="evidence" value="ECO:0007669"/>
    <property type="project" value="TreeGrafter"/>
</dbReference>
<evidence type="ECO:0000256" key="1">
    <source>
        <dbReference type="SAM" id="MobiDB-lite"/>
    </source>
</evidence>
<organism evidence="3 4">
    <name type="scientific">Amycolatopsis taiwanensis</name>
    <dbReference type="NCBI Taxonomy" id="342230"/>
    <lineage>
        <taxon>Bacteria</taxon>
        <taxon>Bacillati</taxon>
        <taxon>Actinomycetota</taxon>
        <taxon>Actinomycetes</taxon>
        <taxon>Pseudonocardiales</taxon>
        <taxon>Pseudonocardiaceae</taxon>
        <taxon>Amycolatopsis</taxon>
    </lineage>
</organism>
<sequence>MLTMNIEPDLFSPYEMGRTKLRNRLVMSPMGRRRAHESGTPSELMAEYYGQRASAGLVITESTHPALHGKGQPGSPHLFSEADKRSWAKVVSAVHDAGGTVFVQLMHSGSAGHHSVNGGRQPLAPSPVRPRETTKVDGEVVEYPVPREMAVEDIRRVIAEYTASAALAIDAGFDGVELHVGNGFLPQQFLASGSNRRTDEFGGSPRNRCRFVLDLVRALSGTIGAERVGFKISPGFSVNQVEEIDALETYTHLLRHPDMAGLAYCHTSAFSDAAMLGWIADNWRGTWIHNVGINPTVSAQAVRDKLLAALNRGADLVSVGRVFIANPDLVERLEHDWPLAIPEESSFYGGGAAGYTDYPASRHLIAK</sequence>
<dbReference type="InterPro" id="IPR013785">
    <property type="entry name" value="Aldolase_TIM"/>
</dbReference>
<dbReference type="EMBL" id="BSTI01000038">
    <property type="protein sequence ID" value="GLY71519.1"/>
    <property type="molecule type" value="Genomic_DNA"/>
</dbReference>
<protein>
    <submittedName>
        <fullName evidence="3">Alkene reductase</fullName>
    </submittedName>
</protein>
<name>A0A9W6R9I4_9PSEU</name>
<dbReference type="GO" id="GO:0016491">
    <property type="term" value="F:oxidoreductase activity"/>
    <property type="evidence" value="ECO:0007669"/>
    <property type="project" value="InterPro"/>
</dbReference>
<keyword evidence="4" id="KW-1185">Reference proteome</keyword>
<proteinExistence type="predicted"/>
<dbReference type="Proteomes" id="UP001165136">
    <property type="component" value="Unassembled WGS sequence"/>
</dbReference>
<accession>A0A9W6R9I4</accession>
<dbReference type="AlphaFoldDB" id="A0A9W6R9I4"/>
<dbReference type="GO" id="GO:0010181">
    <property type="term" value="F:FMN binding"/>
    <property type="evidence" value="ECO:0007669"/>
    <property type="project" value="InterPro"/>
</dbReference>
<feature type="domain" description="NADH:flavin oxidoreductase/NADH oxidase N-terminal" evidence="2">
    <location>
        <begin position="9"/>
        <end position="338"/>
    </location>
</feature>
<dbReference type="InterPro" id="IPR001155">
    <property type="entry name" value="OxRdtase_FMN_N"/>
</dbReference>
<reference evidence="3" key="1">
    <citation type="submission" date="2023-03" db="EMBL/GenBank/DDBJ databases">
        <title>Amycolatopsis taiwanensis NBRC 103393.</title>
        <authorList>
            <person name="Ichikawa N."/>
            <person name="Sato H."/>
            <person name="Tonouchi N."/>
        </authorList>
    </citation>
    <scope>NUCLEOTIDE SEQUENCE</scope>
    <source>
        <strain evidence="3">NBRC 103393</strain>
    </source>
</reference>
<dbReference type="PANTHER" id="PTHR22893">
    <property type="entry name" value="NADH OXIDOREDUCTASE-RELATED"/>
    <property type="match status" value="1"/>
</dbReference>
<dbReference type="PANTHER" id="PTHR22893:SF91">
    <property type="entry name" value="NADPH DEHYDROGENASE 2-RELATED"/>
    <property type="match status" value="1"/>
</dbReference>
<evidence type="ECO:0000259" key="2">
    <source>
        <dbReference type="Pfam" id="PF00724"/>
    </source>
</evidence>
<evidence type="ECO:0000313" key="3">
    <source>
        <dbReference type="EMBL" id="GLY71519.1"/>
    </source>
</evidence>